<accession>A0AAV9PAH2</accession>
<feature type="region of interest" description="Disordered" evidence="1">
    <location>
        <begin position="108"/>
        <end position="130"/>
    </location>
</feature>
<feature type="compositionally biased region" description="Polar residues" evidence="1">
    <location>
        <begin position="222"/>
        <end position="231"/>
    </location>
</feature>
<gene>
    <name evidence="2" type="ORF">LTR77_006986</name>
</gene>
<dbReference type="GeneID" id="89928324"/>
<dbReference type="RefSeq" id="XP_064658026.1">
    <property type="nucleotide sequence ID" value="XM_064804225.1"/>
</dbReference>
<comment type="caution">
    <text evidence="2">The sequence shown here is derived from an EMBL/GenBank/DDBJ whole genome shotgun (WGS) entry which is preliminary data.</text>
</comment>
<keyword evidence="3" id="KW-1185">Reference proteome</keyword>
<dbReference type="EMBL" id="JAVRRT010000010">
    <property type="protein sequence ID" value="KAK5168416.1"/>
    <property type="molecule type" value="Genomic_DNA"/>
</dbReference>
<reference evidence="2 3" key="1">
    <citation type="submission" date="2023-08" db="EMBL/GenBank/DDBJ databases">
        <title>Black Yeasts Isolated from many extreme environments.</title>
        <authorList>
            <person name="Coleine C."/>
            <person name="Stajich J.E."/>
            <person name="Selbmann L."/>
        </authorList>
    </citation>
    <scope>NUCLEOTIDE SEQUENCE [LARGE SCALE GENOMIC DNA]</scope>
    <source>
        <strain evidence="2 3">CCFEE 5935</strain>
    </source>
</reference>
<evidence type="ECO:0000313" key="2">
    <source>
        <dbReference type="EMBL" id="KAK5168416.1"/>
    </source>
</evidence>
<proteinExistence type="predicted"/>
<feature type="compositionally biased region" description="Polar residues" evidence="1">
    <location>
        <begin position="108"/>
        <end position="118"/>
    </location>
</feature>
<feature type="region of interest" description="Disordered" evidence="1">
    <location>
        <begin position="218"/>
        <end position="247"/>
    </location>
</feature>
<evidence type="ECO:0000313" key="3">
    <source>
        <dbReference type="Proteomes" id="UP001337655"/>
    </source>
</evidence>
<feature type="region of interest" description="Disordered" evidence="1">
    <location>
        <begin position="57"/>
        <end position="94"/>
    </location>
</feature>
<sequence length="247" mass="26143">MPVWKSTGHVVKTASGPATHYDITTGNPLPTISGGSSGNGSFVDLSGDTEGVVEYAFSSDSDTDTSKDDQSSTSPPGEQDLILNPGPGHQSLASSVHLSAPANTRVGSTVITNQSPGHQDSHPTSDVEPLPILGSKAQEKTYQAAMPTPLDPSNFFSHLDGMKGFDHSSTKQKQRWSRQGDLSFNPSTKFFCQPPAVLQRGPVLRDQYIPGMFSVQALASGGPSTTNQAQQGVMPEDQQIQPSPPLR</sequence>
<protein>
    <submittedName>
        <fullName evidence="2">Uncharacterized protein</fullName>
    </submittedName>
</protein>
<evidence type="ECO:0000256" key="1">
    <source>
        <dbReference type="SAM" id="MobiDB-lite"/>
    </source>
</evidence>
<dbReference type="Proteomes" id="UP001337655">
    <property type="component" value="Unassembled WGS sequence"/>
</dbReference>
<dbReference type="AlphaFoldDB" id="A0AAV9PAH2"/>
<organism evidence="2 3">
    <name type="scientific">Saxophila tyrrhenica</name>
    <dbReference type="NCBI Taxonomy" id="1690608"/>
    <lineage>
        <taxon>Eukaryota</taxon>
        <taxon>Fungi</taxon>
        <taxon>Dikarya</taxon>
        <taxon>Ascomycota</taxon>
        <taxon>Pezizomycotina</taxon>
        <taxon>Dothideomycetes</taxon>
        <taxon>Dothideomycetidae</taxon>
        <taxon>Mycosphaerellales</taxon>
        <taxon>Extremaceae</taxon>
        <taxon>Saxophila</taxon>
    </lineage>
</organism>
<name>A0AAV9PAH2_9PEZI</name>